<gene>
    <name evidence="2" type="ORF">UFOPK3773_02048</name>
</gene>
<evidence type="ECO:0000256" key="1">
    <source>
        <dbReference type="SAM" id="MobiDB-lite"/>
    </source>
</evidence>
<accession>A0A6J7L1Q3</accession>
<sequence length="127" mass="12159">MIPVMTPAVRVVAKLATHAPPVTIVPLSVTTVLPQLLASELVSALDTSVCTSRITNTTAARPIRIAAYWPNFLNAHDTAMPTSTLPPGIPGVSDTGGGGGGGGGGVPPAGGGGGGGGGVEPSSGAPG</sequence>
<name>A0A6J7L1Q3_9ZZZZ</name>
<protein>
    <submittedName>
        <fullName evidence="2">Unannotated protein</fullName>
    </submittedName>
</protein>
<evidence type="ECO:0000313" key="2">
    <source>
        <dbReference type="EMBL" id="CAB4961917.1"/>
    </source>
</evidence>
<dbReference type="AlphaFoldDB" id="A0A6J7L1Q3"/>
<feature type="compositionally biased region" description="Gly residues" evidence="1">
    <location>
        <begin position="94"/>
        <end position="119"/>
    </location>
</feature>
<organism evidence="2">
    <name type="scientific">freshwater metagenome</name>
    <dbReference type="NCBI Taxonomy" id="449393"/>
    <lineage>
        <taxon>unclassified sequences</taxon>
        <taxon>metagenomes</taxon>
        <taxon>ecological metagenomes</taxon>
    </lineage>
</organism>
<proteinExistence type="predicted"/>
<reference evidence="2" key="1">
    <citation type="submission" date="2020-05" db="EMBL/GenBank/DDBJ databases">
        <authorList>
            <person name="Chiriac C."/>
            <person name="Salcher M."/>
            <person name="Ghai R."/>
            <person name="Kavagutti S V."/>
        </authorList>
    </citation>
    <scope>NUCLEOTIDE SEQUENCE</scope>
</reference>
<dbReference type="EMBL" id="CAFBNF010000309">
    <property type="protein sequence ID" value="CAB4961917.1"/>
    <property type="molecule type" value="Genomic_DNA"/>
</dbReference>
<feature type="region of interest" description="Disordered" evidence="1">
    <location>
        <begin position="77"/>
        <end position="127"/>
    </location>
</feature>